<evidence type="ECO:0000313" key="5">
    <source>
        <dbReference type="EMBL" id="HII59856.1"/>
    </source>
</evidence>
<proteinExistence type="predicted"/>
<keyword evidence="3" id="KW-0540">Nuclease</keyword>
<dbReference type="AlphaFoldDB" id="A0A832WLD2"/>
<keyword evidence="1" id="KW-0597">Phosphoprotein</keyword>
<evidence type="ECO:0000256" key="4">
    <source>
        <dbReference type="ARBA" id="ARBA00022801"/>
    </source>
</evidence>
<evidence type="ECO:0000256" key="3">
    <source>
        <dbReference type="ARBA" id="ARBA00022722"/>
    </source>
</evidence>
<accession>A0A832WLD2</accession>
<evidence type="ECO:0000256" key="1">
    <source>
        <dbReference type="ARBA" id="ARBA00022553"/>
    </source>
</evidence>
<dbReference type="GO" id="GO:0016787">
    <property type="term" value="F:hydrolase activity"/>
    <property type="evidence" value="ECO:0007669"/>
    <property type="project" value="UniProtKB-KW"/>
</dbReference>
<dbReference type="Proteomes" id="UP000645676">
    <property type="component" value="Unassembled WGS sequence"/>
</dbReference>
<keyword evidence="4" id="KW-0378">Hydrolase</keyword>
<name>A0A832WLD2_9EURY</name>
<keyword evidence="2" id="KW-1277">Toxin-antitoxin system</keyword>
<organism evidence="5 6">
    <name type="scientific">Methanocaldococcus jannaschii</name>
    <dbReference type="NCBI Taxonomy" id="2190"/>
    <lineage>
        <taxon>Archaea</taxon>
        <taxon>Methanobacteriati</taxon>
        <taxon>Methanobacteriota</taxon>
        <taxon>Methanomada group</taxon>
        <taxon>Methanococci</taxon>
        <taxon>Methanococcales</taxon>
        <taxon>Methanocaldococcaceae</taxon>
        <taxon>Methanocaldococcus</taxon>
    </lineage>
</organism>
<protein>
    <submittedName>
        <fullName evidence="5">DUF86 domain-containing protein</fullName>
    </submittedName>
</protein>
<dbReference type="InterPro" id="IPR008201">
    <property type="entry name" value="HepT-like"/>
</dbReference>
<reference evidence="5" key="1">
    <citation type="journal article" date="2020" name="bioRxiv">
        <title>A rank-normalized archaeal taxonomy based on genome phylogeny resolves widespread incomplete and uneven classifications.</title>
        <authorList>
            <person name="Rinke C."/>
            <person name="Chuvochina M."/>
            <person name="Mussig A.J."/>
            <person name="Chaumeil P.-A."/>
            <person name="Waite D.W."/>
            <person name="Whitman W.B."/>
            <person name="Parks D.H."/>
            <person name="Hugenholtz P."/>
        </authorList>
    </citation>
    <scope>NUCLEOTIDE SEQUENCE</scope>
    <source>
        <strain evidence="5">UBA8849</strain>
    </source>
</reference>
<dbReference type="EMBL" id="DUJR01000024">
    <property type="protein sequence ID" value="HII59856.1"/>
    <property type="molecule type" value="Genomic_DNA"/>
</dbReference>
<evidence type="ECO:0000256" key="2">
    <source>
        <dbReference type="ARBA" id="ARBA00022649"/>
    </source>
</evidence>
<sequence length="49" mass="6017">MERDGRIKKYLIHKYFGIDYILLWKIVKEDVPKIKKEVEIVLKDIENKK</sequence>
<dbReference type="GO" id="GO:0004540">
    <property type="term" value="F:RNA nuclease activity"/>
    <property type="evidence" value="ECO:0007669"/>
    <property type="project" value="InterPro"/>
</dbReference>
<gene>
    <name evidence="5" type="ORF">HA335_04685</name>
</gene>
<dbReference type="Pfam" id="PF01934">
    <property type="entry name" value="HepT-like"/>
    <property type="match status" value="1"/>
</dbReference>
<comment type="caution">
    <text evidence="5">The sequence shown here is derived from an EMBL/GenBank/DDBJ whole genome shotgun (WGS) entry which is preliminary data.</text>
</comment>
<dbReference type="GO" id="GO:0110001">
    <property type="term" value="C:toxin-antitoxin complex"/>
    <property type="evidence" value="ECO:0007669"/>
    <property type="project" value="InterPro"/>
</dbReference>
<evidence type="ECO:0000313" key="6">
    <source>
        <dbReference type="Proteomes" id="UP000645676"/>
    </source>
</evidence>